<proteinExistence type="predicted"/>
<dbReference type="PANTHER" id="PTHR37804:SF1">
    <property type="entry name" value="CDAA REGULATORY PROTEIN CDAR"/>
    <property type="match status" value="1"/>
</dbReference>
<keyword evidence="1" id="KW-0812">Transmembrane</keyword>
<dbReference type="EMBL" id="PNIN01000061">
    <property type="protein sequence ID" value="PMP69922.1"/>
    <property type="molecule type" value="Genomic_DNA"/>
</dbReference>
<evidence type="ECO:0000256" key="1">
    <source>
        <dbReference type="SAM" id="Phobius"/>
    </source>
</evidence>
<dbReference type="AlphaFoldDB" id="A0A2J6WHS8"/>
<dbReference type="Gene3D" id="2.170.120.40">
    <property type="entry name" value="YbbR-like domain"/>
    <property type="match status" value="1"/>
</dbReference>
<dbReference type="PANTHER" id="PTHR37804">
    <property type="entry name" value="CDAA REGULATORY PROTEIN CDAR"/>
    <property type="match status" value="1"/>
</dbReference>
<accession>A0A2J6WHS8</accession>
<organism evidence="2 3">
    <name type="scientific">Calditerrivibrio nitroreducens</name>
    <dbReference type="NCBI Taxonomy" id="477976"/>
    <lineage>
        <taxon>Bacteria</taxon>
        <taxon>Pseudomonadati</taxon>
        <taxon>Deferribacterota</taxon>
        <taxon>Deferribacteres</taxon>
        <taxon>Deferribacterales</taxon>
        <taxon>Calditerrivibrionaceae</taxon>
    </lineage>
</organism>
<dbReference type="InterPro" id="IPR012505">
    <property type="entry name" value="YbbR"/>
</dbReference>
<evidence type="ECO:0008006" key="4">
    <source>
        <dbReference type="Google" id="ProtNLM"/>
    </source>
</evidence>
<dbReference type="Pfam" id="PF07949">
    <property type="entry name" value="YbbR"/>
    <property type="match status" value="1"/>
</dbReference>
<keyword evidence="1" id="KW-0472">Membrane</keyword>
<comment type="caution">
    <text evidence="2">The sequence shown here is derived from an EMBL/GenBank/DDBJ whole genome shotgun (WGS) entry which is preliminary data.</text>
</comment>
<dbReference type="Gene3D" id="2.170.120.30">
    <property type="match status" value="1"/>
</dbReference>
<sequence length="175" mass="19511">MINNNILKIISVIIAVIVWFIVATSEQQEVSFYVPIKFKNEGEGLKAFTDTNLISVLVKGPKISMKNFTFNDIKIEVDLSNFQSGEYLYRIKPTDVMLPSGIHLIRVEPQDIKIIIDKLGKKTVKVLPTFIGELKDGYKISSVTITPSHVTVYGTSKKIKALESVETLPINISGV</sequence>
<protein>
    <recommendedName>
        <fullName evidence="4">YbbR family protein</fullName>
    </recommendedName>
</protein>
<feature type="non-terminal residue" evidence="2">
    <location>
        <position position="175"/>
    </location>
</feature>
<dbReference type="Proteomes" id="UP000242881">
    <property type="component" value="Unassembled WGS sequence"/>
</dbReference>
<evidence type="ECO:0000313" key="2">
    <source>
        <dbReference type="EMBL" id="PMP69922.1"/>
    </source>
</evidence>
<evidence type="ECO:0000313" key="3">
    <source>
        <dbReference type="Proteomes" id="UP000242881"/>
    </source>
</evidence>
<feature type="transmembrane region" description="Helical" evidence="1">
    <location>
        <begin position="6"/>
        <end position="23"/>
    </location>
</feature>
<keyword evidence="1" id="KW-1133">Transmembrane helix</keyword>
<name>A0A2J6WHS8_9BACT</name>
<gene>
    <name evidence="2" type="ORF">C0187_06180</name>
</gene>
<dbReference type="InterPro" id="IPR053154">
    <property type="entry name" value="c-di-AMP_regulator"/>
</dbReference>
<reference evidence="2 3" key="1">
    <citation type="submission" date="2018-01" db="EMBL/GenBank/DDBJ databases">
        <title>Metagenomic assembled genomes from two thermal pools in the Uzon Caldera, Kamchatka, Russia.</title>
        <authorList>
            <person name="Wilkins L."/>
            <person name="Ettinger C."/>
        </authorList>
    </citation>
    <scope>NUCLEOTIDE SEQUENCE [LARGE SCALE GENOMIC DNA]</scope>
    <source>
        <strain evidence="2">ZAV-05</strain>
    </source>
</reference>